<dbReference type="Pfam" id="PF08345">
    <property type="entry name" value="YscJ_FliF_C"/>
    <property type="match status" value="1"/>
</dbReference>
<evidence type="ECO:0000256" key="1">
    <source>
        <dbReference type="ARBA" id="ARBA00004117"/>
    </source>
</evidence>
<sequence length="538" mass="59700">MANLLQSGLDRAKLFWGSTNVAQRTFIVGLSAAVVVAFVLMLMWLNTPTYKVLYSNLGAEDASRVVEILKKEKVDYKLSDNGSTIQVPEPRVYDLRLKIAGEGGLVGQGVGFEIFDQLKVGQTDFVQKINYQRALQGELSRTITEFPEVEKARVHLVIPRKSLFIEEQADTSASIVLSLAKGRDLDNKQLMAIVNLVAMSVENLSKDRITVADTRGKVLYAPEEEGTLEGLTTSQLEYKKQIETGIERRIEEMLYPVIGAGKVIAKVNADLDFSQETIHKELYDPDSAVVRSEQRSEEATQGQANTNSGVPDANFRGDGMQGALSTQQSSRETRTTNFEINKEEHQIIEPLGELQRLSVAVIVDGTYEKNAETEEYVFVPRKQEEIERLTQLVRSAVGYESSRGDTIEVSSISFGGPDTSLDRSLLDKLLDSLRSSLRPILIFLTIIVFLIVVARPVIMALIRPRVETEMVEGLEGLPEGEERLALMEGDAEEAEAIDALRKIEDIKAHALQMSEQNLDQAVAILRTWMKAPEAAARA</sequence>
<evidence type="ECO:0000256" key="4">
    <source>
        <dbReference type="ARBA" id="ARBA00022475"/>
    </source>
</evidence>
<protein>
    <recommendedName>
        <fullName evidence="9">Flagellar M-ring protein</fullName>
    </recommendedName>
</protein>
<dbReference type="Proteomes" id="UP000503251">
    <property type="component" value="Chromosome"/>
</dbReference>
<dbReference type="InterPro" id="IPR000067">
    <property type="entry name" value="FlgMring_FliF"/>
</dbReference>
<reference evidence="14 17" key="2">
    <citation type="submission" date="2019-04" db="EMBL/GenBank/DDBJ databases">
        <title>Isolation and culture of sulfate reducing bacteria from the cold seep of the South China Sea.</title>
        <authorList>
            <person name="Sun C."/>
            <person name="Liu R."/>
        </authorList>
    </citation>
    <scope>NUCLEOTIDE SEQUENCE [LARGE SCALE GENOMIC DNA]</scope>
    <source>
        <strain evidence="14 17">CS1</strain>
    </source>
</reference>
<dbReference type="GO" id="GO:0009431">
    <property type="term" value="C:bacterial-type flagellum basal body, MS ring"/>
    <property type="evidence" value="ECO:0007669"/>
    <property type="project" value="InterPro"/>
</dbReference>
<dbReference type="EMBL" id="CP039543">
    <property type="protein sequence ID" value="QJT10491.1"/>
    <property type="molecule type" value="Genomic_DNA"/>
</dbReference>
<keyword evidence="15" id="KW-0966">Cell projection</keyword>
<evidence type="ECO:0000256" key="5">
    <source>
        <dbReference type="ARBA" id="ARBA00022692"/>
    </source>
</evidence>
<dbReference type="OrthoDB" id="9807026at2"/>
<feature type="compositionally biased region" description="Polar residues" evidence="10">
    <location>
        <begin position="299"/>
        <end position="309"/>
    </location>
</feature>
<keyword evidence="5 11" id="KW-0812">Transmembrane</keyword>
<keyword evidence="6 11" id="KW-1133">Transmembrane helix</keyword>
<dbReference type="InterPro" id="IPR013556">
    <property type="entry name" value="Flag_M-ring_C"/>
</dbReference>
<keyword evidence="15" id="KW-0969">Cilium</keyword>
<evidence type="ECO:0000313" key="16">
    <source>
        <dbReference type="Proteomes" id="UP000434052"/>
    </source>
</evidence>
<evidence type="ECO:0000313" key="17">
    <source>
        <dbReference type="Proteomes" id="UP000503251"/>
    </source>
</evidence>
<dbReference type="GO" id="GO:0005886">
    <property type="term" value="C:plasma membrane"/>
    <property type="evidence" value="ECO:0007669"/>
    <property type="project" value="UniProtKB-SubCell"/>
</dbReference>
<dbReference type="PANTHER" id="PTHR30046">
    <property type="entry name" value="FLAGELLAR M-RING PROTEIN"/>
    <property type="match status" value="1"/>
</dbReference>
<dbReference type="Pfam" id="PF01514">
    <property type="entry name" value="YscJ_FliF"/>
    <property type="match status" value="1"/>
</dbReference>
<reference evidence="15 16" key="1">
    <citation type="submission" date="2018-06" db="EMBL/GenBank/DDBJ databases">
        <title>Complete genome of Desulfovibrio marinus P48SEP.</title>
        <authorList>
            <person name="Crispim J.S."/>
            <person name="Vidigal P.M.P."/>
            <person name="Silva L.C.F."/>
            <person name="Araujo L.C."/>
            <person name="Laguardia C.N."/>
            <person name="Dias R.S."/>
            <person name="Sousa M.P."/>
            <person name="Paula S.O."/>
            <person name="Silva C."/>
        </authorList>
    </citation>
    <scope>NUCLEOTIDE SEQUENCE [LARGE SCALE GENOMIC DNA]</scope>
    <source>
        <strain evidence="15 16">P48SEP</strain>
    </source>
</reference>
<evidence type="ECO:0000256" key="10">
    <source>
        <dbReference type="SAM" id="MobiDB-lite"/>
    </source>
</evidence>
<evidence type="ECO:0000313" key="15">
    <source>
        <dbReference type="EMBL" id="TVM30187.1"/>
    </source>
</evidence>
<comment type="similarity">
    <text evidence="3 9">Belongs to the FliF family.</text>
</comment>
<dbReference type="Proteomes" id="UP000434052">
    <property type="component" value="Unassembled WGS sequence"/>
</dbReference>
<keyword evidence="7 11" id="KW-0472">Membrane</keyword>
<keyword evidence="4" id="KW-1003">Cell membrane</keyword>
<keyword evidence="15" id="KW-0282">Flagellum</keyword>
<dbReference type="AlphaFoldDB" id="A0A6P1ZE88"/>
<dbReference type="GO" id="GO:0071973">
    <property type="term" value="P:bacterial-type flagellum-dependent cell motility"/>
    <property type="evidence" value="ECO:0007669"/>
    <property type="project" value="InterPro"/>
</dbReference>
<feature type="domain" description="Flagellar M-ring N-terminal" evidence="12">
    <location>
        <begin position="46"/>
        <end position="220"/>
    </location>
</feature>
<evidence type="ECO:0000256" key="11">
    <source>
        <dbReference type="SAM" id="Phobius"/>
    </source>
</evidence>
<evidence type="ECO:0000259" key="12">
    <source>
        <dbReference type="Pfam" id="PF01514"/>
    </source>
</evidence>
<evidence type="ECO:0000256" key="9">
    <source>
        <dbReference type="PIRNR" id="PIRNR004862"/>
    </source>
</evidence>
<evidence type="ECO:0000313" key="14">
    <source>
        <dbReference type="EMBL" id="QJT10491.1"/>
    </source>
</evidence>
<dbReference type="InterPro" id="IPR045851">
    <property type="entry name" value="AMP-bd_C_sf"/>
</dbReference>
<evidence type="ECO:0000256" key="2">
    <source>
        <dbReference type="ARBA" id="ARBA00004651"/>
    </source>
</evidence>
<dbReference type="GO" id="GO:0003774">
    <property type="term" value="F:cytoskeletal motor activity"/>
    <property type="evidence" value="ECO:0007669"/>
    <property type="project" value="InterPro"/>
</dbReference>
<dbReference type="PRINTS" id="PR01009">
    <property type="entry name" value="FLGMRINGFLIF"/>
</dbReference>
<proteinExistence type="inferred from homology"/>
<dbReference type="PIRSF" id="PIRSF004862">
    <property type="entry name" value="FliF"/>
    <property type="match status" value="1"/>
</dbReference>
<dbReference type="RefSeq" id="WP_144307477.1">
    <property type="nucleotide sequence ID" value="NZ_CP039543.1"/>
</dbReference>
<dbReference type="PANTHER" id="PTHR30046:SF0">
    <property type="entry name" value="FLAGELLAR M-RING PROTEIN"/>
    <property type="match status" value="1"/>
</dbReference>
<evidence type="ECO:0000256" key="3">
    <source>
        <dbReference type="ARBA" id="ARBA00007971"/>
    </source>
</evidence>
<keyword evidence="17" id="KW-1185">Reference proteome</keyword>
<accession>A0A6P1ZE88</accession>
<comment type="subcellular location">
    <subcellularLocation>
        <location evidence="1 9">Bacterial flagellum basal body</location>
    </subcellularLocation>
    <subcellularLocation>
        <location evidence="2">Cell membrane</location>
        <topology evidence="2">Multi-pass membrane protein</topology>
    </subcellularLocation>
</comment>
<organism evidence="15 16">
    <name type="scientific">Oceanidesulfovibrio marinus</name>
    <dbReference type="NCBI Taxonomy" id="370038"/>
    <lineage>
        <taxon>Bacteria</taxon>
        <taxon>Pseudomonadati</taxon>
        <taxon>Thermodesulfobacteriota</taxon>
        <taxon>Desulfovibrionia</taxon>
        <taxon>Desulfovibrionales</taxon>
        <taxon>Desulfovibrionaceae</taxon>
        <taxon>Oceanidesulfovibrio</taxon>
    </lineage>
</organism>
<feature type="transmembrane region" description="Helical" evidence="11">
    <location>
        <begin position="21"/>
        <end position="45"/>
    </location>
</feature>
<dbReference type="InterPro" id="IPR043427">
    <property type="entry name" value="YscJ/FliF"/>
</dbReference>
<gene>
    <name evidence="15" type="primary">fliF</name>
    <name evidence="15" type="ORF">DQK91_21550</name>
    <name evidence="14" type="ORF">E8L03_16860</name>
</gene>
<dbReference type="InterPro" id="IPR006182">
    <property type="entry name" value="FliF_N_dom"/>
</dbReference>
<keyword evidence="8 9" id="KW-0975">Bacterial flagellum</keyword>
<dbReference type="NCBIfam" id="TIGR00206">
    <property type="entry name" value="fliF"/>
    <property type="match status" value="1"/>
</dbReference>
<feature type="region of interest" description="Disordered" evidence="10">
    <location>
        <begin position="285"/>
        <end position="334"/>
    </location>
</feature>
<dbReference type="Gene3D" id="3.30.300.30">
    <property type="match status" value="1"/>
</dbReference>
<dbReference type="EMBL" id="QMIF01000028">
    <property type="protein sequence ID" value="TVM30187.1"/>
    <property type="molecule type" value="Genomic_DNA"/>
</dbReference>
<evidence type="ECO:0000256" key="8">
    <source>
        <dbReference type="ARBA" id="ARBA00023143"/>
    </source>
</evidence>
<evidence type="ECO:0000256" key="7">
    <source>
        <dbReference type="ARBA" id="ARBA00023136"/>
    </source>
</evidence>
<feature type="transmembrane region" description="Helical" evidence="11">
    <location>
        <begin position="440"/>
        <end position="462"/>
    </location>
</feature>
<name>A0A6P1ZE88_9BACT</name>
<evidence type="ECO:0000259" key="13">
    <source>
        <dbReference type="Pfam" id="PF08345"/>
    </source>
</evidence>
<feature type="domain" description="Flagellar M-ring C-terminal" evidence="13">
    <location>
        <begin position="254"/>
        <end position="414"/>
    </location>
</feature>
<evidence type="ECO:0000256" key="6">
    <source>
        <dbReference type="ARBA" id="ARBA00022989"/>
    </source>
</evidence>
<comment type="function">
    <text evidence="9">The M ring may be actively involved in energy transduction.</text>
</comment>